<accession>A0ACD1AG12</accession>
<dbReference type="Proteomes" id="UP000594014">
    <property type="component" value="Chromosome"/>
</dbReference>
<dbReference type="EMBL" id="CP042469">
    <property type="protein sequence ID" value="QOX65468.1"/>
    <property type="molecule type" value="Genomic_DNA"/>
</dbReference>
<organism evidence="1 2">
    <name type="scientific">Anoxybacterium hadale</name>
    <dbReference type="NCBI Taxonomy" id="3408580"/>
    <lineage>
        <taxon>Bacteria</taxon>
        <taxon>Bacillati</taxon>
        <taxon>Bacillota</taxon>
        <taxon>Clostridia</taxon>
        <taxon>Peptostreptococcales</taxon>
        <taxon>Anaerovoracaceae</taxon>
        <taxon>Anoxybacterium</taxon>
    </lineage>
</organism>
<proteinExistence type="predicted"/>
<sequence length="161" mass="18358">MKTIVAVDRNWGIGKDGGLLVNLPGDLKYFKEKTLGKVVVMGRTTFESLPGKKPLRDRVNIVLSRNEEFEPDCIKCGSMGELFKTLEAYDMEDVFIIGGADIYRQFLPYCSSHIVTKIHGVYEADKFFENLDVRNDMELVSVSDPVTEKGVSYQFTEYRRK</sequence>
<protein>
    <submittedName>
        <fullName evidence="1">Dihydrofolate reductase</fullName>
    </submittedName>
</protein>
<keyword evidence="2" id="KW-1185">Reference proteome</keyword>
<reference evidence="1" key="1">
    <citation type="submission" date="2019-08" db="EMBL/GenBank/DDBJ databases">
        <title>Genome sequence of Clostridiales bacterium MT110.</title>
        <authorList>
            <person name="Cao J."/>
        </authorList>
    </citation>
    <scope>NUCLEOTIDE SEQUENCE</scope>
    <source>
        <strain evidence="1">MT110</strain>
    </source>
</reference>
<evidence type="ECO:0000313" key="1">
    <source>
        <dbReference type="EMBL" id="QOX65468.1"/>
    </source>
</evidence>
<evidence type="ECO:0000313" key="2">
    <source>
        <dbReference type="Proteomes" id="UP000594014"/>
    </source>
</evidence>
<name>A0ACD1AG12_9FIRM</name>
<gene>
    <name evidence="1" type="ORF">FRZ06_19950</name>
</gene>